<evidence type="ECO:0000256" key="3">
    <source>
        <dbReference type="RuleBase" id="RU004075"/>
    </source>
</evidence>
<keyword evidence="6" id="KW-0032">Aminotransferase</keyword>
<organism evidence="6 7">
    <name type="scientific">Porphyromonas miyakawae</name>
    <dbReference type="NCBI Taxonomy" id="3137470"/>
    <lineage>
        <taxon>Bacteria</taxon>
        <taxon>Pseudomonadati</taxon>
        <taxon>Bacteroidota</taxon>
        <taxon>Bacteroidia</taxon>
        <taxon>Bacteroidales</taxon>
        <taxon>Porphyromonadaceae</taxon>
        <taxon>Porphyromonas</taxon>
    </lineage>
</organism>
<dbReference type="Pfam" id="PF00266">
    <property type="entry name" value="Aminotran_5"/>
    <property type="match status" value="1"/>
</dbReference>
<dbReference type="EMBL" id="BAAFSF010000001">
    <property type="protein sequence ID" value="GAB1251533.1"/>
    <property type="molecule type" value="Genomic_DNA"/>
</dbReference>
<dbReference type="Gene3D" id="3.40.640.10">
    <property type="entry name" value="Type I PLP-dependent aspartate aminotransferase-like (Major domain)"/>
    <property type="match status" value="1"/>
</dbReference>
<dbReference type="PROSITE" id="PS00595">
    <property type="entry name" value="AA_TRANSFER_CLASS_5"/>
    <property type="match status" value="1"/>
</dbReference>
<dbReference type="InterPro" id="IPR020578">
    <property type="entry name" value="Aminotrans_V_PyrdxlP_BS"/>
</dbReference>
<evidence type="ECO:0000256" key="4">
    <source>
        <dbReference type="RuleBase" id="RU004504"/>
    </source>
</evidence>
<dbReference type="GO" id="GO:0008483">
    <property type="term" value="F:transaminase activity"/>
    <property type="evidence" value="ECO:0007669"/>
    <property type="project" value="UniProtKB-KW"/>
</dbReference>
<keyword evidence="6" id="KW-0808">Transferase</keyword>
<comment type="cofactor">
    <cofactor evidence="1 4">
        <name>pyridoxal 5'-phosphate</name>
        <dbReference type="ChEBI" id="CHEBI:597326"/>
    </cofactor>
</comment>
<name>A0ABQ0E1I2_9PORP</name>
<dbReference type="Proteomes" id="UP001628220">
    <property type="component" value="Unassembled WGS sequence"/>
</dbReference>
<dbReference type="InterPro" id="IPR000192">
    <property type="entry name" value="Aminotrans_V_dom"/>
</dbReference>
<protein>
    <submittedName>
        <fullName evidence="6">Aminotransferase class V-fold PLP-dependent enzyme</fullName>
    </submittedName>
</protein>
<proteinExistence type="inferred from homology"/>
<accession>A0ABQ0E1I2</accession>
<sequence length="380" mass="42316">MIYFDNASTSYPKPPGVACHLSHIYDEPLGSYGRSRDTHTLELSTMVEELRDLLAALIGAEGQGSHIVFTKNATEAINTVIRGLHGLRKEEVLISPLEHNAVMRPLDALEGTRMPWMFPFNPDGCINIEQSTQFLSQLKGIRLCVLNAMSNLNGVIQPIHEVSALVKKYLPNCLILIDGAQALPYIDVEAERREIDFVAITGHKGLMGPVGTGALFIRDPKSIAPLIRGGNGYHSEQLSDTDHMPERFEAGTINLLGLSTWYIGMKERPQQPLISQAEFYRFIQRIRGELPYKVLCADNVERQGPVFSLLPDRGSVERLSDELYYNYGIATRFGLHCAAIAHRTLGTLQTGATRISLSRYNTPDELDTLFEALTTLSKRH</sequence>
<evidence type="ECO:0000313" key="6">
    <source>
        <dbReference type="EMBL" id="GAB1251533.1"/>
    </source>
</evidence>
<evidence type="ECO:0000313" key="7">
    <source>
        <dbReference type="Proteomes" id="UP001628220"/>
    </source>
</evidence>
<keyword evidence="7" id="KW-1185">Reference proteome</keyword>
<evidence type="ECO:0000259" key="5">
    <source>
        <dbReference type="Pfam" id="PF00266"/>
    </source>
</evidence>
<dbReference type="InterPro" id="IPR015424">
    <property type="entry name" value="PyrdxlP-dep_Trfase"/>
</dbReference>
<dbReference type="PANTHER" id="PTHR43586">
    <property type="entry name" value="CYSTEINE DESULFURASE"/>
    <property type="match status" value="1"/>
</dbReference>
<evidence type="ECO:0000256" key="2">
    <source>
        <dbReference type="ARBA" id="ARBA00022898"/>
    </source>
</evidence>
<feature type="domain" description="Aminotransferase class V" evidence="5">
    <location>
        <begin position="2"/>
        <end position="369"/>
    </location>
</feature>
<gene>
    <name evidence="6" type="ORF">Tsumi_06370</name>
</gene>
<keyword evidence="2" id="KW-0663">Pyridoxal phosphate</keyword>
<dbReference type="PANTHER" id="PTHR43586:SF4">
    <property type="entry name" value="ISOPENICILLIN N EPIMERASE"/>
    <property type="match status" value="1"/>
</dbReference>
<dbReference type="SUPFAM" id="SSF53383">
    <property type="entry name" value="PLP-dependent transferases"/>
    <property type="match status" value="1"/>
</dbReference>
<comment type="similarity">
    <text evidence="3">Belongs to the class-V pyridoxal-phosphate-dependent aminotransferase family.</text>
</comment>
<reference evidence="6 7" key="1">
    <citation type="journal article" date="2025" name="Int. J. Syst. Evol. Microbiol.">
        <title>Desulfovibrio falkowii sp. nov., Porphyromonas miyakawae sp. nov., Mediterraneibacter flintii sp. nov. and Owariibacterium komagatae gen. nov., sp. nov., isolated from human faeces.</title>
        <authorList>
            <person name="Hamaguchi T."/>
            <person name="Ohara M."/>
            <person name="Hisatomi A."/>
            <person name="Sekiguchi K."/>
            <person name="Takeda J.I."/>
            <person name="Ueyama J."/>
            <person name="Ito M."/>
            <person name="Nishiwaki H."/>
            <person name="Ogi T."/>
            <person name="Hirayama M."/>
            <person name="Ohkuma M."/>
            <person name="Sakamoto M."/>
            <person name="Ohno K."/>
        </authorList>
    </citation>
    <scope>NUCLEOTIDE SEQUENCE [LARGE SCALE GENOMIC DNA]</scope>
    <source>
        <strain evidence="6 7">13CB11C</strain>
    </source>
</reference>
<dbReference type="InterPro" id="IPR015421">
    <property type="entry name" value="PyrdxlP-dep_Trfase_major"/>
</dbReference>
<comment type="caution">
    <text evidence="6">The sequence shown here is derived from an EMBL/GenBank/DDBJ whole genome shotgun (WGS) entry which is preliminary data.</text>
</comment>
<dbReference type="Gene3D" id="3.90.1150.10">
    <property type="entry name" value="Aspartate Aminotransferase, domain 1"/>
    <property type="match status" value="1"/>
</dbReference>
<evidence type="ECO:0000256" key="1">
    <source>
        <dbReference type="ARBA" id="ARBA00001933"/>
    </source>
</evidence>
<dbReference type="RefSeq" id="WP_411915339.1">
    <property type="nucleotide sequence ID" value="NZ_BAAFSF010000001.1"/>
</dbReference>
<dbReference type="InterPro" id="IPR015422">
    <property type="entry name" value="PyrdxlP-dep_Trfase_small"/>
</dbReference>